<evidence type="ECO:0000259" key="1">
    <source>
        <dbReference type="Pfam" id="PF12697"/>
    </source>
</evidence>
<organism evidence="2 3">
    <name type="scientific">Bythopirellula polymerisocia</name>
    <dbReference type="NCBI Taxonomy" id="2528003"/>
    <lineage>
        <taxon>Bacteria</taxon>
        <taxon>Pseudomonadati</taxon>
        <taxon>Planctomycetota</taxon>
        <taxon>Planctomycetia</taxon>
        <taxon>Pirellulales</taxon>
        <taxon>Lacipirellulaceae</taxon>
        <taxon>Bythopirellula</taxon>
    </lineage>
</organism>
<dbReference type="OrthoDB" id="9773293at2"/>
<dbReference type="InterPro" id="IPR000073">
    <property type="entry name" value="AB_hydrolase_1"/>
</dbReference>
<dbReference type="EMBL" id="SJPS01000005">
    <property type="protein sequence ID" value="TWU24630.1"/>
    <property type="molecule type" value="Genomic_DNA"/>
</dbReference>
<dbReference type="Gene3D" id="3.40.50.1820">
    <property type="entry name" value="alpha/beta hydrolase"/>
    <property type="match status" value="1"/>
</dbReference>
<sequence length="319" mass="34564">MISRRTALVASAAFLTTAVSGQLARAAVTSRYRRGRARLPSGCVLSYCEFGEPSGPLVFYFHGTPGSCIEAGLIEEEACQTGIRLIAIDRPGIGSSTYLPQRCILDWPRQVVQLADCLGYSNSSFGVLGLSGGAPYATACALKIPERLTHVAIVSGHTPPNAPGVCPGTADNSIAFLGNHPRLGRFGVRLISRRLDRRPDKVVDKVSKDWTASDKQLILCNPRYYNHLVTMLREATQCGPEGVVTDVQLLGSCWGFELCSIQGVSVSIWQGGCDRIAHPTMGHYFNQQIAGSDLTIDPRAGHVTVLKWHAMEILSRFHV</sequence>
<dbReference type="SUPFAM" id="SSF53474">
    <property type="entry name" value="alpha/beta-Hydrolases"/>
    <property type="match status" value="1"/>
</dbReference>
<dbReference type="RefSeq" id="WP_146451860.1">
    <property type="nucleotide sequence ID" value="NZ_SJPS01000005.1"/>
</dbReference>
<dbReference type="AlphaFoldDB" id="A0A5C6CJ60"/>
<protein>
    <submittedName>
        <fullName evidence="2">Alpha/beta hydrolase family protein</fullName>
    </submittedName>
</protein>
<dbReference type="PANTHER" id="PTHR43433">
    <property type="entry name" value="HYDROLASE, ALPHA/BETA FOLD FAMILY PROTEIN"/>
    <property type="match status" value="1"/>
</dbReference>
<dbReference type="InterPro" id="IPR029058">
    <property type="entry name" value="AB_hydrolase_fold"/>
</dbReference>
<dbReference type="Proteomes" id="UP000318437">
    <property type="component" value="Unassembled WGS sequence"/>
</dbReference>
<comment type="caution">
    <text evidence="2">The sequence shown here is derived from an EMBL/GenBank/DDBJ whole genome shotgun (WGS) entry which is preliminary data.</text>
</comment>
<feature type="domain" description="AB hydrolase-1" evidence="1">
    <location>
        <begin position="62"/>
        <end position="306"/>
    </location>
</feature>
<evidence type="ECO:0000313" key="2">
    <source>
        <dbReference type="EMBL" id="TWU24630.1"/>
    </source>
</evidence>
<dbReference type="GO" id="GO:0016787">
    <property type="term" value="F:hydrolase activity"/>
    <property type="evidence" value="ECO:0007669"/>
    <property type="project" value="UniProtKB-KW"/>
</dbReference>
<accession>A0A5C6CJ60</accession>
<reference evidence="2 3" key="1">
    <citation type="submission" date="2019-02" db="EMBL/GenBank/DDBJ databases">
        <title>Deep-cultivation of Planctomycetes and their phenomic and genomic characterization uncovers novel biology.</title>
        <authorList>
            <person name="Wiegand S."/>
            <person name="Jogler M."/>
            <person name="Boedeker C."/>
            <person name="Pinto D."/>
            <person name="Vollmers J."/>
            <person name="Rivas-Marin E."/>
            <person name="Kohn T."/>
            <person name="Peeters S.H."/>
            <person name="Heuer A."/>
            <person name="Rast P."/>
            <person name="Oberbeckmann S."/>
            <person name="Bunk B."/>
            <person name="Jeske O."/>
            <person name="Meyerdierks A."/>
            <person name="Storesund J.E."/>
            <person name="Kallscheuer N."/>
            <person name="Luecker S."/>
            <person name="Lage O.M."/>
            <person name="Pohl T."/>
            <person name="Merkel B.J."/>
            <person name="Hornburger P."/>
            <person name="Mueller R.-W."/>
            <person name="Bruemmer F."/>
            <person name="Labrenz M."/>
            <person name="Spormann A.M."/>
            <person name="Op Den Camp H."/>
            <person name="Overmann J."/>
            <person name="Amann R."/>
            <person name="Jetten M.S.M."/>
            <person name="Mascher T."/>
            <person name="Medema M.H."/>
            <person name="Devos D.P."/>
            <person name="Kaster A.-K."/>
            <person name="Ovreas L."/>
            <person name="Rohde M."/>
            <person name="Galperin M.Y."/>
            <person name="Jogler C."/>
        </authorList>
    </citation>
    <scope>NUCLEOTIDE SEQUENCE [LARGE SCALE GENOMIC DNA]</scope>
    <source>
        <strain evidence="2 3">Pla144</strain>
    </source>
</reference>
<gene>
    <name evidence="2" type="ORF">Pla144_35150</name>
</gene>
<dbReference type="PANTHER" id="PTHR43433:SF10">
    <property type="entry name" value="AB HYDROLASE-1 DOMAIN-CONTAINING PROTEIN"/>
    <property type="match status" value="1"/>
</dbReference>
<name>A0A5C6CJ60_9BACT</name>
<dbReference type="Pfam" id="PF12697">
    <property type="entry name" value="Abhydrolase_6"/>
    <property type="match status" value="1"/>
</dbReference>
<evidence type="ECO:0000313" key="3">
    <source>
        <dbReference type="Proteomes" id="UP000318437"/>
    </source>
</evidence>
<keyword evidence="3" id="KW-1185">Reference proteome</keyword>
<keyword evidence="2" id="KW-0378">Hydrolase</keyword>
<proteinExistence type="predicted"/>
<dbReference type="InterPro" id="IPR050471">
    <property type="entry name" value="AB_hydrolase"/>
</dbReference>